<dbReference type="AlphaFoldDB" id="A0AAW9NML3"/>
<comment type="caution">
    <text evidence="1">The sequence shown here is derived from an EMBL/GenBank/DDBJ whole genome shotgun (WGS) entry which is preliminary data.</text>
</comment>
<evidence type="ECO:0008006" key="3">
    <source>
        <dbReference type="Google" id="ProtNLM"/>
    </source>
</evidence>
<dbReference type="Proteomes" id="UP001307168">
    <property type="component" value="Unassembled WGS sequence"/>
</dbReference>
<dbReference type="RefSeq" id="WP_367408572.1">
    <property type="nucleotide sequence ID" value="NZ_JARNBH010000066.1"/>
</dbReference>
<dbReference type="InterPro" id="IPR057006">
    <property type="entry name" value="Phage_TAC_19"/>
</dbReference>
<proteinExistence type="predicted"/>
<organism evidence="1 2">
    <name type="scientific">Peribacillus castrilensis</name>
    <dbReference type="NCBI Taxonomy" id="2897690"/>
    <lineage>
        <taxon>Bacteria</taxon>
        <taxon>Bacillati</taxon>
        <taxon>Bacillota</taxon>
        <taxon>Bacilli</taxon>
        <taxon>Bacillales</taxon>
        <taxon>Bacillaceae</taxon>
        <taxon>Peribacillus</taxon>
    </lineage>
</organism>
<dbReference type="NCBIfam" id="NF047360">
    <property type="entry name" value="tail_chap_PVL"/>
    <property type="match status" value="1"/>
</dbReference>
<dbReference type="Pfam" id="PF23857">
    <property type="entry name" value="Phage_TAC_19"/>
    <property type="match status" value="1"/>
</dbReference>
<gene>
    <name evidence="1" type="ORF">P4706_29465</name>
</gene>
<name>A0AAW9NML3_9BACI</name>
<protein>
    <recommendedName>
        <fullName evidence="3">Phage protein</fullName>
    </recommendedName>
</protein>
<keyword evidence="2" id="KW-1185">Reference proteome</keyword>
<evidence type="ECO:0000313" key="2">
    <source>
        <dbReference type="Proteomes" id="UP001307168"/>
    </source>
</evidence>
<evidence type="ECO:0000313" key="1">
    <source>
        <dbReference type="EMBL" id="MEC0277107.1"/>
    </source>
</evidence>
<sequence>MKFTLMIENKEGKFEEKTYTQSFVPFIYKRKTTELFNKVSKGKITEEKAMEMQLELVVDIFGKQFTLSDIEKGLNIKGSGRQLYDIFYHEILEYPPYEEQLQILEDARKANLENADFLAQAPQTVE</sequence>
<accession>A0AAW9NML3</accession>
<reference evidence="1 2" key="1">
    <citation type="submission" date="2023-03" db="EMBL/GenBank/DDBJ databases">
        <title>Bacillus Genome Sequencing.</title>
        <authorList>
            <person name="Dunlap C."/>
        </authorList>
    </citation>
    <scope>NUCLEOTIDE SEQUENCE [LARGE SCALE GENOMIC DNA]</scope>
    <source>
        <strain evidence="1 2">B-41290</strain>
    </source>
</reference>
<dbReference type="EMBL" id="JARNBH010000066">
    <property type="protein sequence ID" value="MEC0277107.1"/>
    <property type="molecule type" value="Genomic_DNA"/>
</dbReference>